<dbReference type="PANTHER" id="PTHR23021">
    <property type="entry name" value="SERPENTINE RECEPTOR, CLASS T"/>
    <property type="match status" value="1"/>
</dbReference>
<dbReference type="InterPro" id="IPR019425">
    <property type="entry name" value="7TM_GPCR_serpentine_rcpt_Srt"/>
</dbReference>
<keyword evidence="3" id="KW-1185">Reference proteome</keyword>
<dbReference type="Proteomes" id="UP001201812">
    <property type="component" value="Unassembled WGS sequence"/>
</dbReference>
<organism evidence="2 3">
    <name type="scientific">Ditylenchus destructor</name>
    <dbReference type="NCBI Taxonomy" id="166010"/>
    <lineage>
        <taxon>Eukaryota</taxon>
        <taxon>Metazoa</taxon>
        <taxon>Ecdysozoa</taxon>
        <taxon>Nematoda</taxon>
        <taxon>Chromadorea</taxon>
        <taxon>Rhabditida</taxon>
        <taxon>Tylenchina</taxon>
        <taxon>Tylenchomorpha</taxon>
        <taxon>Sphaerularioidea</taxon>
        <taxon>Anguinidae</taxon>
        <taxon>Anguininae</taxon>
        <taxon>Ditylenchus</taxon>
    </lineage>
</organism>
<keyword evidence="1" id="KW-0812">Transmembrane</keyword>
<proteinExistence type="predicted"/>
<dbReference type="EMBL" id="JAKKPZ010000177">
    <property type="protein sequence ID" value="KAI1699496.1"/>
    <property type="molecule type" value="Genomic_DNA"/>
</dbReference>
<feature type="transmembrane region" description="Helical" evidence="1">
    <location>
        <begin position="80"/>
        <end position="104"/>
    </location>
</feature>
<feature type="transmembrane region" description="Helical" evidence="1">
    <location>
        <begin position="116"/>
        <end position="139"/>
    </location>
</feature>
<evidence type="ECO:0000313" key="3">
    <source>
        <dbReference type="Proteomes" id="UP001201812"/>
    </source>
</evidence>
<protein>
    <submittedName>
        <fullName evidence="2">Serpentine type 7TM GPCR chemoreceptor srt domain-containing protein</fullName>
    </submittedName>
</protein>
<feature type="transmembrane region" description="Helical" evidence="1">
    <location>
        <begin position="217"/>
        <end position="234"/>
    </location>
</feature>
<evidence type="ECO:0000313" key="2">
    <source>
        <dbReference type="EMBL" id="KAI1699496.1"/>
    </source>
</evidence>
<feature type="transmembrane region" description="Helical" evidence="1">
    <location>
        <begin position="151"/>
        <end position="176"/>
    </location>
</feature>
<dbReference type="AlphaFoldDB" id="A0AAD4MMM3"/>
<dbReference type="SUPFAM" id="SSF81321">
    <property type="entry name" value="Family A G protein-coupled receptor-like"/>
    <property type="match status" value="1"/>
</dbReference>
<feature type="transmembrane region" description="Helical" evidence="1">
    <location>
        <begin position="287"/>
        <end position="307"/>
    </location>
</feature>
<gene>
    <name evidence="2" type="ORF">DdX_17290</name>
</gene>
<dbReference type="PANTHER" id="PTHR23021:SF28">
    <property type="entry name" value="SERPENTINE RECEPTOR, CLASS T-RELATED"/>
    <property type="match status" value="1"/>
</dbReference>
<sequence>MLATTLLVSSPTYLGVFDRPIAQFYLGNFTLAEAKLHQLQTLLNSGEMNYYLFDSATFDRLYNCSMLPEAEWERRKRPNWIGAIHFSLAIFYQSLYVLFLFVMLKKRFWQHSCYRIMFMLGIFDIWGTVIGGMFCGIFAIRGDIFCTNKTLIYLVGCCQAPVWSGACVTGLILLINRTLDLYDKRVAIALFGGKKTYIWFIFPMASYFYLWFFTKPFLFSSILGAGFLYPYLGIPEVKMDLSEYDNLFCGYHNYFIATIYPLMYLIICVLLWRNGRGGPISVIQKQIIIQSIMISILLALLAVTYMVMQYITVPAFMPVALNFVWQFTHGAPVFTYIFISKSMRNGAGIVIGKWTSKFRFINHNSTVDPLSITARSSAHNVSTYASQRNAVNNAPMATVPMLVQSASSFSYM</sequence>
<keyword evidence="1" id="KW-0472">Membrane</keyword>
<name>A0AAD4MMM3_9BILA</name>
<feature type="transmembrane region" description="Helical" evidence="1">
    <location>
        <begin position="196"/>
        <end position="212"/>
    </location>
</feature>
<accession>A0AAD4MMM3</accession>
<keyword evidence="1" id="KW-1133">Transmembrane helix</keyword>
<feature type="transmembrane region" description="Helical" evidence="1">
    <location>
        <begin position="319"/>
        <end position="339"/>
    </location>
</feature>
<comment type="caution">
    <text evidence="2">The sequence shown here is derived from an EMBL/GenBank/DDBJ whole genome shotgun (WGS) entry which is preliminary data.</text>
</comment>
<dbReference type="Pfam" id="PF10321">
    <property type="entry name" value="7TM_GPCR_Srt"/>
    <property type="match status" value="1"/>
</dbReference>
<feature type="transmembrane region" description="Helical" evidence="1">
    <location>
        <begin position="254"/>
        <end position="275"/>
    </location>
</feature>
<evidence type="ECO:0000256" key="1">
    <source>
        <dbReference type="SAM" id="Phobius"/>
    </source>
</evidence>
<reference evidence="2" key="1">
    <citation type="submission" date="2022-01" db="EMBL/GenBank/DDBJ databases">
        <title>Genome Sequence Resource for Two Populations of Ditylenchus destructor, the Migratory Endoparasitic Phytonematode.</title>
        <authorList>
            <person name="Zhang H."/>
            <person name="Lin R."/>
            <person name="Xie B."/>
        </authorList>
    </citation>
    <scope>NUCLEOTIDE SEQUENCE</scope>
    <source>
        <strain evidence="2">BazhouSP</strain>
    </source>
</reference>